<reference evidence="3" key="1">
    <citation type="submission" date="2017-02" db="UniProtKB">
        <authorList>
            <consortium name="WormBaseParasite"/>
        </authorList>
    </citation>
    <scope>IDENTIFICATION</scope>
</reference>
<gene>
    <name evidence="1" type="ORF">BTMF_LOCUS14026</name>
</gene>
<protein>
    <submittedName>
        <fullName evidence="3">Transcriptional regulator</fullName>
    </submittedName>
</protein>
<dbReference type="WBParaSite" id="BTMF_0001604401-mRNA-1">
    <property type="protein sequence ID" value="BTMF_0001604401-mRNA-1"/>
    <property type="gene ID" value="BTMF_0001604401"/>
</dbReference>
<dbReference type="Proteomes" id="UP000280834">
    <property type="component" value="Unassembled WGS sequence"/>
</dbReference>
<organism evidence="3">
    <name type="scientific">Brugia timori</name>
    <dbReference type="NCBI Taxonomy" id="42155"/>
    <lineage>
        <taxon>Eukaryota</taxon>
        <taxon>Metazoa</taxon>
        <taxon>Ecdysozoa</taxon>
        <taxon>Nematoda</taxon>
        <taxon>Chromadorea</taxon>
        <taxon>Rhabditida</taxon>
        <taxon>Spirurina</taxon>
        <taxon>Spiruromorpha</taxon>
        <taxon>Filarioidea</taxon>
        <taxon>Onchocercidae</taxon>
        <taxon>Brugia</taxon>
    </lineage>
</organism>
<reference evidence="1 2" key="2">
    <citation type="submission" date="2018-11" db="EMBL/GenBank/DDBJ databases">
        <authorList>
            <consortium name="Pathogen Informatics"/>
        </authorList>
    </citation>
    <scope>NUCLEOTIDE SEQUENCE [LARGE SCALE GENOMIC DNA]</scope>
</reference>
<sequence length="33" mass="3941">MNECTPNLQIKGEVRMCRLKKKKVSIAIRKYFN</sequence>
<evidence type="ECO:0000313" key="2">
    <source>
        <dbReference type="Proteomes" id="UP000280834"/>
    </source>
</evidence>
<accession>A0A0R3R7P2</accession>
<evidence type="ECO:0000313" key="1">
    <source>
        <dbReference type="EMBL" id="VDO47728.1"/>
    </source>
</evidence>
<dbReference type="AlphaFoldDB" id="A0A0R3R7P2"/>
<keyword evidence="2" id="KW-1185">Reference proteome</keyword>
<name>A0A0R3R7P2_9BILA</name>
<evidence type="ECO:0000313" key="3">
    <source>
        <dbReference type="WBParaSite" id="BTMF_0001604401-mRNA-1"/>
    </source>
</evidence>
<dbReference type="EMBL" id="UZAG01020724">
    <property type="protein sequence ID" value="VDO47728.1"/>
    <property type="molecule type" value="Genomic_DNA"/>
</dbReference>
<proteinExistence type="predicted"/>